<dbReference type="AlphaFoldDB" id="A0A1R4LL39"/>
<protein>
    <recommendedName>
        <fullName evidence="3">NLI interacting factor-like phosphatase</fullName>
    </recommendedName>
</protein>
<sequence length="531" mass="61336">MIDKLQLLDFIFEGNASRQELKEYNPVFVKKNYKVSVYRNHSFELVSNVISPFLDLSEIGITFEYSDYDDSLTFFNLDLESDLMILWLDLSRYTNNEYESFIKERLEALKKMYAKNILFVNFGRTINLDDNRICLYNIDRWEIFLNSSYIDERLERFSGTKMSMKTCELVARDLGLNYIPALLQPNLKCIVVDLDNTLYNGVLGEDGIYGISISESHVCLQSKLKQLAKDGVFLCIASKNDERDVIELFEKRKDFPLEKSDFTYIEANWNSKSISIRKIEEYLNINSSSFLFIDDNIGELLSVFNEHPQIKFIHAKDDASITLRALENYPGLLKLNINKEDTIRKADVEANSKRQELLNTVSKDEYIKSLGMELDYAIDDHDRVDRISELANKTNQFIFSYQRYSKAEVNNLMSSHDSTVVSVSLRDKLSDSGIIGVIILKLIDTDSALLEECFVSCRALGRGIDRDIVLGAIDSGLKKLNVEKLKVQYKNGERNSPAVKFINDYLYKHIDIENKLEFSFDNVFLKLNVKL</sequence>
<evidence type="ECO:0000313" key="1">
    <source>
        <dbReference type="EMBL" id="SJN57292.1"/>
    </source>
</evidence>
<name>A0A1R4LL39_VIBR1</name>
<organism evidence="1 2">
    <name type="scientific">Vibrio ruber (strain DSM 16370 / JCM 11486 / BCRC 17186 / CECT 7878 / LMG 23124 / VR1)</name>
    <dbReference type="NCBI Taxonomy" id="1123498"/>
    <lineage>
        <taxon>Bacteria</taxon>
        <taxon>Pseudomonadati</taxon>
        <taxon>Pseudomonadota</taxon>
        <taxon>Gammaproteobacteria</taxon>
        <taxon>Vibrionales</taxon>
        <taxon>Vibrionaceae</taxon>
        <taxon>Vibrio</taxon>
    </lineage>
</organism>
<dbReference type="InterPro" id="IPR023214">
    <property type="entry name" value="HAD_sf"/>
</dbReference>
<dbReference type="Gene3D" id="3.40.50.1000">
    <property type="entry name" value="HAD superfamily/HAD-like"/>
    <property type="match status" value="1"/>
</dbReference>
<evidence type="ECO:0008006" key="3">
    <source>
        <dbReference type="Google" id="ProtNLM"/>
    </source>
</evidence>
<dbReference type="NCBIfam" id="TIGR01681">
    <property type="entry name" value="HAD-SF-IIIC"/>
    <property type="match status" value="1"/>
</dbReference>
<reference evidence="2" key="1">
    <citation type="submission" date="2017-02" db="EMBL/GenBank/DDBJ databases">
        <authorList>
            <person name="Rodrigo-Torres L."/>
            <person name="Arahal R.D."/>
            <person name="Lucena T."/>
        </authorList>
    </citation>
    <scope>NUCLEOTIDE SEQUENCE [LARGE SCALE GENOMIC DNA]</scope>
    <source>
        <strain evidence="2">CECT 7878</strain>
    </source>
</reference>
<keyword evidence="2" id="KW-1185">Reference proteome</keyword>
<dbReference type="InterPro" id="IPR010037">
    <property type="entry name" value="FkbH_domain"/>
</dbReference>
<dbReference type="SUPFAM" id="SSF56784">
    <property type="entry name" value="HAD-like"/>
    <property type="match status" value="1"/>
</dbReference>
<proteinExistence type="predicted"/>
<gene>
    <name evidence="1" type="ORF">VR7878_02226</name>
</gene>
<dbReference type="InterPro" id="IPR010033">
    <property type="entry name" value="HAD_SF_ppase_IIIC"/>
</dbReference>
<dbReference type="EMBL" id="FULE01000031">
    <property type="protein sequence ID" value="SJN57292.1"/>
    <property type="molecule type" value="Genomic_DNA"/>
</dbReference>
<dbReference type="NCBIfam" id="TIGR01686">
    <property type="entry name" value="FkbH"/>
    <property type="match status" value="1"/>
</dbReference>
<dbReference type="STRING" id="1123498.VR7878_02226"/>
<dbReference type="InterPro" id="IPR036412">
    <property type="entry name" value="HAD-like_sf"/>
</dbReference>
<dbReference type="OrthoDB" id="323926at2"/>
<dbReference type="Proteomes" id="UP000188276">
    <property type="component" value="Unassembled WGS sequence"/>
</dbReference>
<evidence type="ECO:0000313" key="2">
    <source>
        <dbReference type="Proteomes" id="UP000188276"/>
    </source>
</evidence>
<accession>A0A1R4LL39</accession>
<dbReference type="RefSeq" id="WP_077336198.1">
    <property type="nucleotide sequence ID" value="NZ_FULE01000031.1"/>
</dbReference>